<reference evidence="2 3" key="1">
    <citation type="journal article" date="2018" name="Nat. Ecol. Evol.">
        <title>Pezizomycetes genomes reveal the molecular basis of ectomycorrhizal truffle lifestyle.</title>
        <authorList>
            <person name="Murat C."/>
            <person name="Payen T."/>
            <person name="Noel B."/>
            <person name="Kuo A."/>
            <person name="Morin E."/>
            <person name="Chen J."/>
            <person name="Kohler A."/>
            <person name="Krizsan K."/>
            <person name="Balestrini R."/>
            <person name="Da Silva C."/>
            <person name="Montanini B."/>
            <person name="Hainaut M."/>
            <person name="Levati E."/>
            <person name="Barry K.W."/>
            <person name="Belfiori B."/>
            <person name="Cichocki N."/>
            <person name="Clum A."/>
            <person name="Dockter R.B."/>
            <person name="Fauchery L."/>
            <person name="Guy J."/>
            <person name="Iotti M."/>
            <person name="Le Tacon F."/>
            <person name="Lindquist E.A."/>
            <person name="Lipzen A."/>
            <person name="Malagnac F."/>
            <person name="Mello A."/>
            <person name="Molinier V."/>
            <person name="Miyauchi S."/>
            <person name="Poulain J."/>
            <person name="Riccioni C."/>
            <person name="Rubini A."/>
            <person name="Sitrit Y."/>
            <person name="Splivallo R."/>
            <person name="Traeger S."/>
            <person name="Wang M."/>
            <person name="Zifcakova L."/>
            <person name="Wipf D."/>
            <person name="Zambonelli A."/>
            <person name="Paolocci F."/>
            <person name="Nowrousian M."/>
            <person name="Ottonello S."/>
            <person name="Baldrian P."/>
            <person name="Spatafora J.W."/>
            <person name="Henrissat B."/>
            <person name="Nagy L.G."/>
            <person name="Aury J.M."/>
            <person name="Wincker P."/>
            <person name="Grigoriev I.V."/>
            <person name="Bonfante P."/>
            <person name="Martin F.M."/>
        </authorList>
    </citation>
    <scope>NUCLEOTIDE SEQUENCE [LARGE SCALE GENOMIC DNA]</scope>
    <source>
        <strain evidence="2 3">CCBAS932</strain>
    </source>
</reference>
<dbReference type="Proteomes" id="UP000277580">
    <property type="component" value="Unassembled WGS sequence"/>
</dbReference>
<proteinExistence type="predicted"/>
<dbReference type="EMBL" id="ML119143">
    <property type="protein sequence ID" value="RPB10349.1"/>
    <property type="molecule type" value="Genomic_DNA"/>
</dbReference>
<evidence type="ECO:0000313" key="2">
    <source>
        <dbReference type="EMBL" id="RPB10349.1"/>
    </source>
</evidence>
<gene>
    <name evidence="2" type="ORF">P167DRAFT_547196</name>
</gene>
<dbReference type="AlphaFoldDB" id="A0A3N4KLS9"/>
<evidence type="ECO:0000256" key="1">
    <source>
        <dbReference type="SAM" id="MobiDB-lite"/>
    </source>
</evidence>
<feature type="compositionally biased region" description="Polar residues" evidence="1">
    <location>
        <begin position="39"/>
        <end position="58"/>
    </location>
</feature>
<feature type="compositionally biased region" description="Polar residues" evidence="1">
    <location>
        <begin position="247"/>
        <end position="256"/>
    </location>
</feature>
<protein>
    <submittedName>
        <fullName evidence="2">Uncharacterized protein</fullName>
    </submittedName>
</protein>
<feature type="region of interest" description="Disordered" evidence="1">
    <location>
        <begin position="33"/>
        <end position="62"/>
    </location>
</feature>
<feature type="region of interest" description="Disordered" evidence="1">
    <location>
        <begin position="218"/>
        <end position="270"/>
    </location>
</feature>
<name>A0A3N4KLS9_9PEZI</name>
<organism evidence="2 3">
    <name type="scientific">Morchella conica CCBAS932</name>
    <dbReference type="NCBI Taxonomy" id="1392247"/>
    <lineage>
        <taxon>Eukaryota</taxon>
        <taxon>Fungi</taxon>
        <taxon>Dikarya</taxon>
        <taxon>Ascomycota</taxon>
        <taxon>Pezizomycotina</taxon>
        <taxon>Pezizomycetes</taxon>
        <taxon>Pezizales</taxon>
        <taxon>Morchellaceae</taxon>
        <taxon>Morchella</taxon>
    </lineage>
</organism>
<accession>A0A3N4KLS9</accession>
<keyword evidence="3" id="KW-1185">Reference proteome</keyword>
<dbReference type="InParanoid" id="A0A3N4KLS9"/>
<feature type="compositionally biased region" description="Basic and acidic residues" evidence="1">
    <location>
        <begin position="218"/>
        <end position="229"/>
    </location>
</feature>
<evidence type="ECO:0000313" key="3">
    <source>
        <dbReference type="Proteomes" id="UP000277580"/>
    </source>
</evidence>
<dbReference type="OrthoDB" id="5346910at2759"/>
<sequence>MPPWSGDVPPGYIDPSLLYLGVDGQVYLRTQEGAHPSEADQSSSHESVSSFNTDTNSGNEHRAYRVNQLDDAAQGFNWSMDAVFAYDAQIRTEQVRRHQRTIEIARQIYAARVEQAPRPGDLYYDTPAETRVIPWPASERSLSDVIELLQFEKSITRVGCQRWEVIRAWLGWAVASKEKRHTIQLDQIRNVYRFMDQGIDDSDRADQTDTDGIEDFKMEVDGSEAEERNPAGADGIITEQPDIGRQVSLSLLQNSPRQDEDNPSSSFTPQ</sequence>